<feature type="transmembrane region" description="Helical" evidence="6">
    <location>
        <begin position="287"/>
        <end position="305"/>
    </location>
</feature>
<keyword evidence="4 6" id="KW-1133">Transmembrane helix</keyword>
<dbReference type="AlphaFoldDB" id="A0A1F7GZL2"/>
<reference evidence="8 9" key="1">
    <citation type="journal article" date="2016" name="Nat. Commun.">
        <title>Thousands of microbial genomes shed light on interconnected biogeochemical processes in an aquifer system.</title>
        <authorList>
            <person name="Anantharaman K."/>
            <person name="Brown C.T."/>
            <person name="Hug L.A."/>
            <person name="Sharon I."/>
            <person name="Castelle C.J."/>
            <person name="Probst A.J."/>
            <person name="Thomas B.C."/>
            <person name="Singh A."/>
            <person name="Wilkins M.J."/>
            <person name="Karaoz U."/>
            <person name="Brodie E.L."/>
            <person name="Williams K.H."/>
            <person name="Hubbard S.S."/>
            <person name="Banfield J.F."/>
        </authorList>
    </citation>
    <scope>NUCLEOTIDE SEQUENCE [LARGE SCALE GENOMIC DNA]</scope>
</reference>
<name>A0A1F7GZL2_9BACT</name>
<dbReference type="Pfam" id="PF00892">
    <property type="entry name" value="EamA"/>
    <property type="match status" value="2"/>
</dbReference>
<keyword evidence="2" id="KW-1003">Cell membrane</keyword>
<evidence type="ECO:0000256" key="3">
    <source>
        <dbReference type="ARBA" id="ARBA00022692"/>
    </source>
</evidence>
<dbReference type="EMBL" id="MFZO01000037">
    <property type="protein sequence ID" value="OGK24223.1"/>
    <property type="molecule type" value="Genomic_DNA"/>
</dbReference>
<dbReference type="SUPFAM" id="SSF103481">
    <property type="entry name" value="Multidrug resistance efflux transporter EmrE"/>
    <property type="match status" value="2"/>
</dbReference>
<dbReference type="Gene3D" id="1.10.3730.20">
    <property type="match status" value="1"/>
</dbReference>
<comment type="subcellular location">
    <subcellularLocation>
        <location evidence="1">Cell membrane</location>
        <topology evidence="1">Multi-pass membrane protein</topology>
    </subcellularLocation>
</comment>
<feature type="transmembrane region" description="Helical" evidence="6">
    <location>
        <begin position="106"/>
        <end position="127"/>
    </location>
</feature>
<feature type="transmembrane region" description="Helical" evidence="6">
    <location>
        <begin position="196"/>
        <end position="217"/>
    </location>
</feature>
<feature type="transmembrane region" description="Helical" evidence="6">
    <location>
        <begin position="79"/>
        <end position="100"/>
    </location>
</feature>
<feature type="transmembrane region" description="Helical" evidence="6">
    <location>
        <begin position="261"/>
        <end position="281"/>
    </location>
</feature>
<accession>A0A1F7GZL2</accession>
<feature type="transmembrane region" description="Helical" evidence="6">
    <location>
        <begin position="32"/>
        <end position="54"/>
    </location>
</feature>
<evidence type="ECO:0000313" key="8">
    <source>
        <dbReference type="EMBL" id="OGK24223.1"/>
    </source>
</evidence>
<evidence type="ECO:0000256" key="5">
    <source>
        <dbReference type="ARBA" id="ARBA00023136"/>
    </source>
</evidence>
<organism evidence="8 9">
    <name type="scientific">Candidatus Roizmanbacteria bacterium RIFCSPHIGHO2_02_FULL_38_11</name>
    <dbReference type="NCBI Taxonomy" id="1802039"/>
    <lineage>
        <taxon>Bacteria</taxon>
        <taxon>Candidatus Roizmaniibacteriota</taxon>
    </lineage>
</organism>
<feature type="transmembrane region" description="Helical" evidence="6">
    <location>
        <begin position="136"/>
        <end position="155"/>
    </location>
</feature>
<dbReference type="InterPro" id="IPR050638">
    <property type="entry name" value="AA-Vitamin_Transporters"/>
</dbReference>
<dbReference type="InterPro" id="IPR000620">
    <property type="entry name" value="EamA_dom"/>
</dbReference>
<evidence type="ECO:0000313" key="9">
    <source>
        <dbReference type="Proteomes" id="UP000177913"/>
    </source>
</evidence>
<proteinExistence type="predicted"/>
<dbReference type="Proteomes" id="UP000177913">
    <property type="component" value="Unassembled WGS sequence"/>
</dbReference>
<dbReference type="PANTHER" id="PTHR32322:SF18">
    <property type="entry name" value="S-ADENOSYLMETHIONINE_S-ADENOSYLHOMOCYSTEINE TRANSPORTER"/>
    <property type="match status" value="1"/>
</dbReference>
<evidence type="ECO:0000256" key="6">
    <source>
        <dbReference type="SAM" id="Phobius"/>
    </source>
</evidence>
<dbReference type="InterPro" id="IPR037185">
    <property type="entry name" value="EmrE-like"/>
</dbReference>
<protein>
    <recommendedName>
        <fullName evidence="7">EamA domain-containing protein</fullName>
    </recommendedName>
</protein>
<evidence type="ECO:0000259" key="7">
    <source>
        <dbReference type="Pfam" id="PF00892"/>
    </source>
</evidence>
<dbReference type="PANTHER" id="PTHR32322">
    <property type="entry name" value="INNER MEMBRANE TRANSPORTER"/>
    <property type="match status" value="1"/>
</dbReference>
<feature type="domain" description="EamA" evidence="7">
    <location>
        <begin position="166"/>
        <end position="304"/>
    </location>
</feature>
<keyword evidence="3 6" id="KW-0812">Transmembrane</keyword>
<evidence type="ECO:0000256" key="1">
    <source>
        <dbReference type="ARBA" id="ARBA00004651"/>
    </source>
</evidence>
<evidence type="ECO:0000256" key="2">
    <source>
        <dbReference type="ARBA" id="ARBA00022475"/>
    </source>
</evidence>
<feature type="domain" description="EamA" evidence="7">
    <location>
        <begin position="6"/>
        <end position="150"/>
    </location>
</feature>
<feature type="transmembrane region" description="Helical" evidence="6">
    <location>
        <begin position="229"/>
        <end position="249"/>
    </location>
</feature>
<comment type="caution">
    <text evidence="8">The sequence shown here is derived from an EMBL/GenBank/DDBJ whole genome shotgun (WGS) entry which is preliminary data.</text>
</comment>
<evidence type="ECO:0000256" key="4">
    <source>
        <dbReference type="ARBA" id="ARBA00022989"/>
    </source>
</evidence>
<gene>
    <name evidence="8" type="ORF">A3C25_05850</name>
</gene>
<feature type="transmembrane region" description="Helical" evidence="6">
    <location>
        <begin position="167"/>
        <end position="184"/>
    </location>
</feature>
<sequence length="307" mass="34189">MTNKAKAIFVILVGAIIGGATSSVTKIGLLKIPPFTFTFVRFVIASLCLSPLFIKKINPFGKLRVNPEKSRRIKFNRRLLTLLLISLLPTLNVALFVVGVKTTTASIAQMLYAGTPVLAGILSYFLFKNKLALKRWFFIFLGLIGVILVVALPLIEKNSLYAGDLKGNILISIGVIFWSLYFALSKHYQKQFSPITLTSGFFLTATMIFFFLSFFEISSGNRWWLDLTTSSYLSLLYIALISTVVSYLLHQYAIKFSSPVIASFSFYLVPIFSYISAFVLLGERLTSGLIIGTILVFISVALTTYSR</sequence>
<keyword evidence="5 6" id="KW-0472">Membrane</keyword>
<dbReference type="GO" id="GO:0005886">
    <property type="term" value="C:plasma membrane"/>
    <property type="evidence" value="ECO:0007669"/>
    <property type="project" value="UniProtKB-SubCell"/>
</dbReference>